<feature type="transmembrane region" description="Helical" evidence="1">
    <location>
        <begin position="6"/>
        <end position="24"/>
    </location>
</feature>
<reference evidence="4" key="1">
    <citation type="journal article" date="2018" name="Genome Announc.">
        <title>Complete Genome Sequence of the Methanococcus maripaludis Type Strain JJ (DSM 2067), a Model for Selenoprotein Synthesis in Archaea.</title>
        <authorList>
            <person name="Poehlein A."/>
            <person name="Heym D."/>
            <person name="Quitzke V."/>
            <person name="Fersch J."/>
            <person name="Daniel R."/>
            <person name="Rother M."/>
        </authorList>
    </citation>
    <scope>NUCLEOTIDE SEQUENCE [LARGE SCALE GENOMIC DNA]</scope>
    <source>
        <strain evidence="4">DSM 2067</strain>
    </source>
</reference>
<dbReference type="GeneID" id="36101178"/>
<dbReference type="InterPro" id="IPR032816">
    <property type="entry name" value="VTT_dom"/>
</dbReference>
<evidence type="ECO:0000256" key="1">
    <source>
        <dbReference type="SAM" id="Phobius"/>
    </source>
</evidence>
<dbReference type="PANTHER" id="PTHR42709:SF11">
    <property type="entry name" value="DEDA FAMILY PROTEIN"/>
    <property type="match status" value="1"/>
</dbReference>
<feature type="transmembrane region" description="Helical" evidence="1">
    <location>
        <begin position="114"/>
        <end position="134"/>
    </location>
</feature>
<dbReference type="RefSeq" id="WP_104837184.1">
    <property type="nucleotide sequence ID" value="NZ_CP026606.1"/>
</dbReference>
<dbReference type="GO" id="GO:0005886">
    <property type="term" value="C:plasma membrane"/>
    <property type="evidence" value="ECO:0007669"/>
    <property type="project" value="TreeGrafter"/>
</dbReference>
<gene>
    <name evidence="3" type="ORF">MMJJ_00820</name>
</gene>
<evidence type="ECO:0000259" key="2">
    <source>
        <dbReference type="Pfam" id="PF09335"/>
    </source>
</evidence>
<accession>A0A2L1C812</accession>
<keyword evidence="1" id="KW-0472">Membrane</keyword>
<feature type="transmembrane region" description="Helical" evidence="1">
    <location>
        <begin position="141"/>
        <end position="158"/>
    </location>
</feature>
<evidence type="ECO:0000313" key="3">
    <source>
        <dbReference type="EMBL" id="AVB75501.1"/>
    </source>
</evidence>
<dbReference type="Proteomes" id="UP000239462">
    <property type="component" value="Chromosome"/>
</dbReference>
<sequence length="160" mass="17708">MDFYQFAEYIVLNYGYFGIFLIAFTEAVIQPILPDIFIIGASAFGLDSVTCALVASFGSLTGGYTGYFLGKKLGTNVFLKIFKEKYFIKGKAFFEKFGVWDVAIAGFTPIPYKVFAWLAGIFKMNLVSFGAGTLLGRIPRFLLVAYFGYSLGLLFGLHTP</sequence>
<dbReference type="Pfam" id="PF09335">
    <property type="entry name" value="VTT_dom"/>
    <property type="match status" value="1"/>
</dbReference>
<evidence type="ECO:0000313" key="4">
    <source>
        <dbReference type="Proteomes" id="UP000239462"/>
    </source>
</evidence>
<name>A0A2L1C812_METMI</name>
<dbReference type="InterPro" id="IPR051311">
    <property type="entry name" value="DedA_domain"/>
</dbReference>
<protein>
    <recommendedName>
        <fullName evidence="2">VTT domain-containing protein</fullName>
    </recommendedName>
</protein>
<dbReference type="EMBL" id="CP026606">
    <property type="protein sequence ID" value="AVB75501.1"/>
    <property type="molecule type" value="Genomic_DNA"/>
</dbReference>
<dbReference type="KEGG" id="mmad:MMJJ_00820"/>
<dbReference type="AlphaFoldDB" id="A0A2L1C812"/>
<feature type="transmembrane region" description="Helical" evidence="1">
    <location>
        <begin position="36"/>
        <end position="58"/>
    </location>
</feature>
<organism evidence="3 4">
    <name type="scientific">Methanococcus maripaludis</name>
    <name type="common">Methanococcus deltae</name>
    <dbReference type="NCBI Taxonomy" id="39152"/>
    <lineage>
        <taxon>Archaea</taxon>
        <taxon>Methanobacteriati</taxon>
        <taxon>Methanobacteriota</taxon>
        <taxon>Methanomada group</taxon>
        <taxon>Methanococci</taxon>
        <taxon>Methanococcales</taxon>
        <taxon>Methanococcaceae</taxon>
        <taxon>Methanococcus</taxon>
    </lineage>
</organism>
<keyword evidence="1" id="KW-1133">Transmembrane helix</keyword>
<keyword evidence="1" id="KW-0812">Transmembrane</keyword>
<feature type="domain" description="VTT" evidence="2">
    <location>
        <begin position="36"/>
        <end position="150"/>
    </location>
</feature>
<dbReference type="PANTHER" id="PTHR42709">
    <property type="entry name" value="ALKALINE PHOSPHATASE LIKE PROTEIN"/>
    <property type="match status" value="1"/>
</dbReference>
<proteinExistence type="predicted"/>